<reference evidence="1" key="1">
    <citation type="submission" date="2022-04" db="EMBL/GenBank/DDBJ databases">
        <title>Genome of the entomopathogenic fungus Entomophthora muscae.</title>
        <authorList>
            <person name="Elya C."/>
            <person name="Lovett B.R."/>
            <person name="Lee E."/>
            <person name="Macias A.M."/>
            <person name="Hajek A.E."/>
            <person name="De Bivort B.L."/>
            <person name="Kasson M.T."/>
            <person name="De Fine Licht H.H."/>
            <person name="Stajich J.E."/>
        </authorList>
    </citation>
    <scope>NUCLEOTIDE SEQUENCE</scope>
    <source>
        <strain evidence="1">Berkeley</strain>
    </source>
</reference>
<name>A0ACC2UB04_9FUNG</name>
<accession>A0ACC2UB04</accession>
<protein>
    <submittedName>
        <fullName evidence="1">Uncharacterized protein</fullName>
    </submittedName>
</protein>
<evidence type="ECO:0000313" key="1">
    <source>
        <dbReference type="EMBL" id="KAJ9084020.1"/>
    </source>
</evidence>
<sequence>MLIYGFAQLPPSSLLDGWIPAAFQGSGASPRLALLEAAGQTQGQLSIRLAPDRGLAGLLQPEVGFSEVHFIAEAPTLLNPWDAGLPGAALPLSGSGSIPLQHCMAQEGNLWWA</sequence>
<keyword evidence="2" id="KW-1185">Reference proteome</keyword>
<dbReference type="EMBL" id="QTSX02000892">
    <property type="protein sequence ID" value="KAJ9084020.1"/>
    <property type="molecule type" value="Genomic_DNA"/>
</dbReference>
<gene>
    <name evidence="1" type="ORF">DSO57_1028558</name>
</gene>
<proteinExistence type="predicted"/>
<organism evidence="1 2">
    <name type="scientific">Entomophthora muscae</name>
    <dbReference type="NCBI Taxonomy" id="34485"/>
    <lineage>
        <taxon>Eukaryota</taxon>
        <taxon>Fungi</taxon>
        <taxon>Fungi incertae sedis</taxon>
        <taxon>Zoopagomycota</taxon>
        <taxon>Entomophthoromycotina</taxon>
        <taxon>Entomophthoromycetes</taxon>
        <taxon>Entomophthorales</taxon>
        <taxon>Entomophthoraceae</taxon>
        <taxon>Entomophthora</taxon>
    </lineage>
</organism>
<evidence type="ECO:0000313" key="2">
    <source>
        <dbReference type="Proteomes" id="UP001165960"/>
    </source>
</evidence>
<comment type="caution">
    <text evidence="1">The sequence shown here is derived from an EMBL/GenBank/DDBJ whole genome shotgun (WGS) entry which is preliminary data.</text>
</comment>
<dbReference type="Proteomes" id="UP001165960">
    <property type="component" value="Unassembled WGS sequence"/>
</dbReference>